<dbReference type="InterPro" id="IPR001610">
    <property type="entry name" value="PAC"/>
</dbReference>
<dbReference type="PRINTS" id="PR00344">
    <property type="entry name" value="BCTRLSENSOR"/>
</dbReference>
<keyword evidence="4" id="KW-0808">Transferase</keyword>
<dbReference type="CDD" id="cd00130">
    <property type="entry name" value="PAS"/>
    <property type="match status" value="2"/>
</dbReference>
<dbReference type="SMART" id="SM00387">
    <property type="entry name" value="HATPase_c"/>
    <property type="match status" value="1"/>
</dbReference>
<dbReference type="EMBL" id="JBHSNM010000002">
    <property type="protein sequence ID" value="MFC5570361.1"/>
    <property type="molecule type" value="Genomic_DNA"/>
</dbReference>
<dbReference type="PANTHER" id="PTHR42878:SF15">
    <property type="entry name" value="BACTERIOPHYTOCHROME"/>
    <property type="match status" value="1"/>
</dbReference>
<dbReference type="InterPro" id="IPR007891">
    <property type="entry name" value="CHASE3"/>
</dbReference>
<dbReference type="PROSITE" id="PS50109">
    <property type="entry name" value="HIS_KIN"/>
    <property type="match status" value="1"/>
</dbReference>
<evidence type="ECO:0000256" key="7">
    <source>
        <dbReference type="SAM" id="Coils"/>
    </source>
</evidence>
<proteinExistence type="predicted"/>
<dbReference type="CDD" id="cd00082">
    <property type="entry name" value="HisKA"/>
    <property type="match status" value="1"/>
</dbReference>
<dbReference type="RefSeq" id="WP_386754728.1">
    <property type="nucleotide sequence ID" value="NZ_JBHSNM010000002.1"/>
</dbReference>
<dbReference type="InterPro" id="IPR013767">
    <property type="entry name" value="PAS_fold"/>
</dbReference>
<dbReference type="InterPro" id="IPR036097">
    <property type="entry name" value="HisK_dim/P_sf"/>
</dbReference>
<dbReference type="InterPro" id="IPR000014">
    <property type="entry name" value="PAS"/>
</dbReference>
<feature type="domain" description="PAS" evidence="10">
    <location>
        <begin position="228"/>
        <end position="273"/>
    </location>
</feature>
<dbReference type="Gene3D" id="3.30.565.10">
    <property type="entry name" value="Histidine kinase-like ATPase, C-terminal domain"/>
    <property type="match status" value="1"/>
</dbReference>
<keyword evidence="5" id="KW-0418">Kinase</keyword>
<dbReference type="SMART" id="SM00086">
    <property type="entry name" value="PAC"/>
    <property type="match status" value="2"/>
</dbReference>
<dbReference type="Pfam" id="PF00989">
    <property type="entry name" value="PAS"/>
    <property type="match status" value="2"/>
</dbReference>
<comment type="caution">
    <text evidence="12">The sequence shown here is derived from an EMBL/GenBank/DDBJ whole genome shotgun (WGS) entry which is preliminary data.</text>
</comment>
<dbReference type="PROSITE" id="PS50112">
    <property type="entry name" value="PAS"/>
    <property type="match status" value="2"/>
</dbReference>
<dbReference type="Pfam" id="PF05227">
    <property type="entry name" value="CHASE3"/>
    <property type="match status" value="1"/>
</dbReference>
<keyword evidence="8" id="KW-1133">Transmembrane helix</keyword>
<accession>A0ABW0SN97</accession>
<evidence type="ECO:0000313" key="12">
    <source>
        <dbReference type="EMBL" id="MFC5570361.1"/>
    </source>
</evidence>
<dbReference type="EC" id="2.7.13.3" evidence="2"/>
<protein>
    <recommendedName>
        <fullName evidence="2">histidine kinase</fullName>
        <ecNumber evidence="2">2.7.13.3</ecNumber>
    </recommendedName>
</protein>
<dbReference type="Gene3D" id="1.10.287.130">
    <property type="match status" value="1"/>
</dbReference>
<dbReference type="SUPFAM" id="SSF55785">
    <property type="entry name" value="PYP-like sensor domain (PAS domain)"/>
    <property type="match status" value="2"/>
</dbReference>
<dbReference type="SUPFAM" id="SSF47384">
    <property type="entry name" value="Homodimeric domain of signal transducing histidine kinase"/>
    <property type="match status" value="1"/>
</dbReference>
<dbReference type="SMART" id="SM00091">
    <property type="entry name" value="PAS"/>
    <property type="match status" value="2"/>
</dbReference>
<organism evidence="12 13">
    <name type="scientific">Lysobacter yangpyeongensis</name>
    <dbReference type="NCBI Taxonomy" id="346182"/>
    <lineage>
        <taxon>Bacteria</taxon>
        <taxon>Pseudomonadati</taxon>
        <taxon>Pseudomonadota</taxon>
        <taxon>Gammaproteobacteria</taxon>
        <taxon>Lysobacterales</taxon>
        <taxon>Lysobacteraceae</taxon>
        <taxon>Lysobacter</taxon>
    </lineage>
</organism>
<evidence type="ECO:0000259" key="9">
    <source>
        <dbReference type="PROSITE" id="PS50109"/>
    </source>
</evidence>
<dbReference type="InterPro" id="IPR050351">
    <property type="entry name" value="BphY/WalK/GraS-like"/>
</dbReference>
<dbReference type="SUPFAM" id="SSF55874">
    <property type="entry name" value="ATPase domain of HSP90 chaperone/DNA topoisomerase II/histidine kinase"/>
    <property type="match status" value="1"/>
</dbReference>
<keyword evidence="6 8" id="KW-0472">Membrane</keyword>
<evidence type="ECO:0000256" key="6">
    <source>
        <dbReference type="ARBA" id="ARBA00023136"/>
    </source>
</evidence>
<feature type="transmembrane region" description="Helical" evidence="8">
    <location>
        <begin position="14"/>
        <end position="36"/>
    </location>
</feature>
<keyword evidence="7" id="KW-0175">Coiled coil</keyword>
<feature type="coiled-coil region" evidence="7">
    <location>
        <begin position="489"/>
        <end position="516"/>
    </location>
</feature>
<evidence type="ECO:0000256" key="1">
    <source>
        <dbReference type="ARBA" id="ARBA00000085"/>
    </source>
</evidence>
<dbReference type="PANTHER" id="PTHR42878">
    <property type="entry name" value="TWO-COMPONENT HISTIDINE KINASE"/>
    <property type="match status" value="1"/>
</dbReference>
<dbReference type="InterPro" id="IPR003594">
    <property type="entry name" value="HATPase_dom"/>
</dbReference>
<evidence type="ECO:0000259" key="11">
    <source>
        <dbReference type="PROSITE" id="PS50113"/>
    </source>
</evidence>
<dbReference type="Gene3D" id="3.30.450.20">
    <property type="entry name" value="PAS domain"/>
    <property type="match status" value="2"/>
</dbReference>
<feature type="domain" description="PAC" evidence="11">
    <location>
        <begin position="448"/>
        <end position="498"/>
    </location>
</feature>
<evidence type="ECO:0000256" key="4">
    <source>
        <dbReference type="ARBA" id="ARBA00022679"/>
    </source>
</evidence>
<evidence type="ECO:0000259" key="10">
    <source>
        <dbReference type="PROSITE" id="PS50112"/>
    </source>
</evidence>
<dbReference type="InterPro" id="IPR035965">
    <property type="entry name" value="PAS-like_dom_sf"/>
</dbReference>
<feature type="domain" description="PAC" evidence="11">
    <location>
        <begin position="317"/>
        <end position="369"/>
    </location>
</feature>
<dbReference type="InterPro" id="IPR004358">
    <property type="entry name" value="Sig_transdc_His_kin-like_C"/>
</dbReference>
<dbReference type="InterPro" id="IPR005467">
    <property type="entry name" value="His_kinase_dom"/>
</dbReference>
<dbReference type="Proteomes" id="UP001596036">
    <property type="component" value="Unassembled WGS sequence"/>
</dbReference>
<dbReference type="InterPro" id="IPR003661">
    <property type="entry name" value="HisK_dim/P_dom"/>
</dbReference>
<keyword evidence="8" id="KW-0812">Transmembrane</keyword>
<dbReference type="NCBIfam" id="TIGR00229">
    <property type="entry name" value="sensory_box"/>
    <property type="match status" value="3"/>
</dbReference>
<evidence type="ECO:0000256" key="5">
    <source>
        <dbReference type="ARBA" id="ARBA00022777"/>
    </source>
</evidence>
<dbReference type="Pfam" id="PF00512">
    <property type="entry name" value="HisKA"/>
    <property type="match status" value="1"/>
</dbReference>
<dbReference type="Pfam" id="PF02518">
    <property type="entry name" value="HATPase_c"/>
    <property type="match status" value="1"/>
</dbReference>
<name>A0ABW0SN97_9GAMM</name>
<dbReference type="InterPro" id="IPR000700">
    <property type="entry name" value="PAS-assoc_C"/>
</dbReference>
<evidence type="ECO:0000256" key="3">
    <source>
        <dbReference type="ARBA" id="ARBA00022553"/>
    </source>
</evidence>
<dbReference type="SMART" id="SM00388">
    <property type="entry name" value="HisKA"/>
    <property type="match status" value="1"/>
</dbReference>
<dbReference type="InterPro" id="IPR036890">
    <property type="entry name" value="HATPase_C_sf"/>
</dbReference>
<feature type="domain" description="Histidine kinase" evidence="9">
    <location>
        <begin position="523"/>
        <end position="737"/>
    </location>
</feature>
<dbReference type="PROSITE" id="PS50113">
    <property type="entry name" value="PAC"/>
    <property type="match status" value="2"/>
</dbReference>
<keyword evidence="13" id="KW-1185">Reference proteome</keyword>
<feature type="domain" description="PAS" evidence="10">
    <location>
        <begin position="370"/>
        <end position="441"/>
    </location>
</feature>
<reference evidence="13" key="1">
    <citation type="journal article" date="2019" name="Int. J. Syst. Evol. Microbiol.">
        <title>The Global Catalogue of Microorganisms (GCM) 10K type strain sequencing project: providing services to taxonomists for standard genome sequencing and annotation.</title>
        <authorList>
            <consortium name="The Broad Institute Genomics Platform"/>
            <consortium name="The Broad Institute Genome Sequencing Center for Infectious Disease"/>
            <person name="Wu L."/>
            <person name="Ma J."/>
        </authorList>
    </citation>
    <scope>NUCLEOTIDE SEQUENCE [LARGE SCALE GENOMIC DNA]</scope>
    <source>
        <strain evidence="13">KACC 11407</strain>
    </source>
</reference>
<evidence type="ECO:0000256" key="8">
    <source>
        <dbReference type="SAM" id="Phobius"/>
    </source>
</evidence>
<keyword evidence="3" id="KW-0597">Phosphoprotein</keyword>
<feature type="transmembrane region" description="Helical" evidence="8">
    <location>
        <begin position="192"/>
        <end position="212"/>
    </location>
</feature>
<evidence type="ECO:0000256" key="2">
    <source>
        <dbReference type="ARBA" id="ARBA00012438"/>
    </source>
</evidence>
<gene>
    <name evidence="12" type="ORF">ACFPN1_09860</name>
</gene>
<evidence type="ECO:0000313" key="13">
    <source>
        <dbReference type="Proteomes" id="UP001596036"/>
    </source>
</evidence>
<comment type="catalytic activity">
    <reaction evidence="1">
        <text>ATP + protein L-histidine = ADP + protein N-phospho-L-histidine.</text>
        <dbReference type="EC" id="2.7.13.3"/>
    </reaction>
</comment>
<sequence>MQGAVTTGHGRWRYGVWSAGFALALVAVSLLVVQAYRMAQRADAIRAVVEHASQVLSGAQALETLAARMEADQRGLLISGAPALERARDAEYTQAVAVLARLRTLARHDPAQRRRVDAAGAALARRHARMQATTRIARTQGLAAARAIFDPYAERGFEPIRATLAGLRDTEQQRLARFTAAAGTSARRFNGVMALGGFLAVAFLLVSCAALWQQFRRGAALRTALERSNALKRAVLENAGLMVIATDAEGVITLFNHAARDALGYAPEELVGRCSPEIFHRPAEVEARAAALSAELGTPVQPGFEAFVARARRGATDVDRWTYVRRDGSTLRVQLAVSTVRDPAGELLGFVGLAHDVTATEQAHERLLLSEQRVRTIIETASDAFIAIDGDGRIEDWNAQAERMFGWTRAEALGQQLSDLVIPPRYREAHLIGLQRCLAGGEARVLNRRIEISALDRSDREFPIELTIWPTQSASRTRFNAFIQDITERKAAQDAIRKLNGELAAQARQLADANRELESFSYSVSHDLRAPLRHMGGYAQMLREEAGDVLDASLLRYVDEISASARRMGALIDDLLAFSRLSRQVLTPIRVDMNAVINDALGDADLTHNPQVRIDVSSLPHAHGDPVLLRQVWSNLLSNAVKYSAPRGAQALVRIEGECDDDVVRYRVRDNGVGFDPRYAGKLFGVFQRLHSQDEFEGTGVGLAIVQRIVARHRGQVRARSEPGHGAEFVFELPTAAPEETSA</sequence>